<dbReference type="PANTHER" id="PTHR11373">
    <property type="entry name" value="DEOXYNUCLEOSIDE TRIPHOSPHATE TRIPHOSPHOHYDROLASE"/>
    <property type="match status" value="1"/>
</dbReference>
<dbReference type="InterPro" id="IPR006674">
    <property type="entry name" value="HD_domain"/>
</dbReference>
<proteinExistence type="inferred from homology"/>
<feature type="domain" description="HD" evidence="2">
    <location>
        <begin position="61"/>
        <end position="210"/>
    </location>
</feature>
<dbReference type="SMART" id="SM00471">
    <property type="entry name" value="HDc"/>
    <property type="match status" value="1"/>
</dbReference>
<dbReference type="Pfam" id="PF19276">
    <property type="entry name" value="HD_assoc_2"/>
    <property type="match status" value="1"/>
</dbReference>
<evidence type="ECO:0000256" key="1">
    <source>
        <dbReference type="ARBA" id="ARBA00005776"/>
    </source>
</evidence>
<comment type="similarity">
    <text evidence="1">Belongs to the SAMHD1 family.</text>
</comment>
<evidence type="ECO:0000313" key="3">
    <source>
        <dbReference type="EMBL" id="KAL0267629.1"/>
    </source>
</evidence>
<dbReference type="PANTHER" id="PTHR11373:SF4">
    <property type="entry name" value="DEOXYNUCLEOSIDE TRIPHOSPHATE TRIPHOSPHOHYDROLASE SAMHD1"/>
    <property type="match status" value="1"/>
</dbReference>
<protein>
    <recommendedName>
        <fullName evidence="2">HD domain-containing protein</fullName>
    </recommendedName>
</protein>
<reference evidence="3" key="1">
    <citation type="journal article" date="2024" name="Gigascience">
        <title>Chromosome-level genome of the poultry shaft louse Menopon gallinae provides insight into the host-switching and adaptive evolution of parasitic lice.</title>
        <authorList>
            <person name="Xu Y."/>
            <person name="Ma L."/>
            <person name="Liu S."/>
            <person name="Liang Y."/>
            <person name="Liu Q."/>
            <person name="He Z."/>
            <person name="Tian L."/>
            <person name="Duan Y."/>
            <person name="Cai W."/>
            <person name="Li H."/>
            <person name="Song F."/>
        </authorList>
    </citation>
    <scope>NUCLEOTIDE SEQUENCE</scope>
    <source>
        <strain evidence="3">Cailab_2023a</strain>
    </source>
</reference>
<dbReference type="GO" id="GO:0008832">
    <property type="term" value="F:dGTPase activity"/>
    <property type="evidence" value="ECO:0007669"/>
    <property type="project" value="TreeGrafter"/>
</dbReference>
<dbReference type="InterPro" id="IPR045509">
    <property type="entry name" value="HD_assoc_2"/>
</dbReference>
<evidence type="ECO:0000259" key="2">
    <source>
        <dbReference type="PROSITE" id="PS51831"/>
    </source>
</evidence>
<dbReference type="GO" id="GO:0005634">
    <property type="term" value="C:nucleus"/>
    <property type="evidence" value="ECO:0007669"/>
    <property type="project" value="TreeGrafter"/>
</dbReference>
<comment type="caution">
    <text evidence="3">The sequence shown here is derived from an EMBL/GenBank/DDBJ whole genome shotgun (WGS) entry which is preliminary data.</text>
</comment>
<dbReference type="Pfam" id="PF01966">
    <property type="entry name" value="HD"/>
    <property type="match status" value="1"/>
</dbReference>
<organism evidence="3">
    <name type="scientific">Menopon gallinae</name>
    <name type="common">poultry shaft louse</name>
    <dbReference type="NCBI Taxonomy" id="328185"/>
    <lineage>
        <taxon>Eukaryota</taxon>
        <taxon>Metazoa</taxon>
        <taxon>Ecdysozoa</taxon>
        <taxon>Arthropoda</taxon>
        <taxon>Hexapoda</taxon>
        <taxon>Insecta</taxon>
        <taxon>Pterygota</taxon>
        <taxon>Neoptera</taxon>
        <taxon>Paraneoptera</taxon>
        <taxon>Psocodea</taxon>
        <taxon>Troctomorpha</taxon>
        <taxon>Phthiraptera</taxon>
        <taxon>Amblycera</taxon>
        <taxon>Menoponidae</taxon>
        <taxon>Menopon</taxon>
    </lineage>
</organism>
<dbReference type="InterPro" id="IPR003607">
    <property type="entry name" value="HD/PDEase_dom"/>
</dbReference>
<sequence>MMMDEKKTHPIFEVFIDIVHGHMEFHPLLVSIINTPQFQRLRYIKQTGPCSYVFQSATHTRFEHSLGTAFLAGKLMDALNEARDNSGDEERKIREREKLLVQIAALCHDLGHGPFSHLWEFFLKRFDKTWKHEEASVQIFDTILKEKSWDTERHSTISIRELFSYYDLDGYSDMIKHMIVGKEEKYGKSYLYQVVSNKQNSVDVDKWDYLLRDSKMTSIPIHFDYTKLLGACRILETAPGVEEICFRDKECSTLLSMFVSRAVLHEKVYQHRKVKIIEEMLIDAFVLAARSEDKLGLKLTSTDARDISRLTDRVLEHILYGEFGSDENIDESRRILKRVQRRDLYMIAASHRLPESRHSVARVPEIFDLFLKNLKKEVPHTDLFSCTAISIQLPHVAEGKSPLDNIIRYNKKGKVITESCHDPDLDIFQDEMLVLYKGTDIEENVHTPLLKKVILKLFGRY</sequence>
<dbReference type="InterPro" id="IPR050135">
    <property type="entry name" value="dGTPase-like"/>
</dbReference>
<dbReference type="AlphaFoldDB" id="A0AAW2HCI7"/>
<dbReference type="GO" id="GO:0006203">
    <property type="term" value="P:dGTP catabolic process"/>
    <property type="evidence" value="ECO:0007669"/>
    <property type="project" value="TreeGrafter"/>
</dbReference>
<accession>A0AAW2HCI7</accession>
<name>A0AAW2HCI7_9NEOP</name>
<gene>
    <name evidence="3" type="ORF">PYX00_009844</name>
</gene>
<dbReference type="PROSITE" id="PS51831">
    <property type="entry name" value="HD"/>
    <property type="match status" value="1"/>
</dbReference>
<dbReference type="CDD" id="cd00077">
    <property type="entry name" value="HDc"/>
    <property type="match status" value="1"/>
</dbReference>
<dbReference type="Gene3D" id="1.10.3210.10">
    <property type="entry name" value="Hypothetical protein af1432"/>
    <property type="match status" value="1"/>
</dbReference>
<dbReference type="EMBL" id="JARGDH010000005">
    <property type="protein sequence ID" value="KAL0267629.1"/>
    <property type="molecule type" value="Genomic_DNA"/>
</dbReference>
<dbReference type="SUPFAM" id="SSF109604">
    <property type="entry name" value="HD-domain/PDEase-like"/>
    <property type="match status" value="1"/>
</dbReference>